<keyword evidence="2" id="KW-0067">ATP-binding</keyword>
<protein>
    <submittedName>
        <fullName evidence="2">ATP-binding protein</fullName>
    </submittedName>
</protein>
<accession>A0ABT5Z453</accession>
<dbReference type="GO" id="GO:0005524">
    <property type="term" value="F:ATP binding"/>
    <property type="evidence" value="ECO:0007669"/>
    <property type="project" value="UniProtKB-KW"/>
</dbReference>
<sequence length="228" mass="24719">MPEPQPLGTGLAKRLSGILTARGIASDACAHRDDIPGPKAALEAAEARIPPRYRNAMADHPQVTQWIDGLIAAARRGPVGAPDLARGGSLLIAGPTGTGKTYQAYGAVRGLLAAGVRLRWQALTASDLYAAQRPRHGSDSERDLQALMRCPLLIVDDLGAAKTSEWTEELTYRLVNYRYEQLLPTVFTTNLPIRDLREMLGDRVASRLAEMTERVTLTGADRRRQAAA</sequence>
<reference evidence="2 3" key="1">
    <citation type="submission" date="2023-03" db="EMBL/GenBank/DDBJ databases">
        <title>Draft genome sequence of type strain Streptomyces ferralitis JCM 14344.</title>
        <authorList>
            <person name="Klaysubun C."/>
            <person name="Duangmal K."/>
        </authorList>
    </citation>
    <scope>NUCLEOTIDE SEQUENCE [LARGE SCALE GENOMIC DNA]</scope>
    <source>
        <strain evidence="2 3">JCM 14344</strain>
    </source>
</reference>
<dbReference type="PANTHER" id="PTHR30050">
    <property type="entry name" value="CHROMOSOMAL REPLICATION INITIATOR PROTEIN DNAA"/>
    <property type="match status" value="1"/>
</dbReference>
<dbReference type="Pfam" id="PF01695">
    <property type="entry name" value="IstB_IS21"/>
    <property type="match status" value="1"/>
</dbReference>
<comment type="caution">
    <text evidence="2">The sequence shown here is derived from an EMBL/GenBank/DDBJ whole genome shotgun (WGS) entry which is preliminary data.</text>
</comment>
<dbReference type="SUPFAM" id="SSF52540">
    <property type="entry name" value="P-loop containing nucleoside triphosphate hydrolases"/>
    <property type="match status" value="1"/>
</dbReference>
<dbReference type="PANTHER" id="PTHR30050:SF4">
    <property type="entry name" value="ATP-BINDING PROTEIN RV3427C IN INSERTION SEQUENCE-RELATED"/>
    <property type="match status" value="1"/>
</dbReference>
<proteinExistence type="predicted"/>
<dbReference type="EMBL" id="JARHTQ010000016">
    <property type="protein sequence ID" value="MDF2258608.1"/>
    <property type="molecule type" value="Genomic_DNA"/>
</dbReference>
<dbReference type="Gene3D" id="3.40.50.300">
    <property type="entry name" value="P-loop containing nucleotide triphosphate hydrolases"/>
    <property type="match status" value="1"/>
</dbReference>
<keyword evidence="3" id="KW-1185">Reference proteome</keyword>
<gene>
    <name evidence="2" type="ORF">P2L57_23645</name>
</gene>
<organism evidence="2 3">
    <name type="scientific">Streptantibioticus ferralitis</name>
    <dbReference type="NCBI Taxonomy" id="236510"/>
    <lineage>
        <taxon>Bacteria</taxon>
        <taxon>Bacillati</taxon>
        <taxon>Actinomycetota</taxon>
        <taxon>Actinomycetes</taxon>
        <taxon>Kitasatosporales</taxon>
        <taxon>Streptomycetaceae</taxon>
        <taxon>Streptantibioticus</taxon>
    </lineage>
</organism>
<dbReference type="Proteomes" id="UP001220022">
    <property type="component" value="Unassembled WGS sequence"/>
</dbReference>
<evidence type="ECO:0000313" key="3">
    <source>
        <dbReference type="Proteomes" id="UP001220022"/>
    </source>
</evidence>
<dbReference type="InterPro" id="IPR002611">
    <property type="entry name" value="IstB_ATP-bd"/>
</dbReference>
<name>A0ABT5Z453_9ACTN</name>
<keyword evidence="2" id="KW-0547">Nucleotide-binding</keyword>
<evidence type="ECO:0000313" key="2">
    <source>
        <dbReference type="EMBL" id="MDF2258608.1"/>
    </source>
</evidence>
<dbReference type="InterPro" id="IPR027417">
    <property type="entry name" value="P-loop_NTPase"/>
</dbReference>
<dbReference type="RefSeq" id="WP_275817782.1">
    <property type="nucleotide sequence ID" value="NZ_BAAANM010000006.1"/>
</dbReference>
<feature type="domain" description="IstB-like ATP-binding" evidence="1">
    <location>
        <begin position="90"/>
        <end position="205"/>
    </location>
</feature>
<evidence type="ECO:0000259" key="1">
    <source>
        <dbReference type="Pfam" id="PF01695"/>
    </source>
</evidence>